<dbReference type="RefSeq" id="WP_159796394.1">
    <property type="nucleotide sequence ID" value="NZ_WTYM01000052.1"/>
</dbReference>
<organism evidence="2 3">
    <name type="scientific">Croceibacterium salegens</name>
    <dbReference type="NCBI Taxonomy" id="1737568"/>
    <lineage>
        <taxon>Bacteria</taxon>
        <taxon>Pseudomonadati</taxon>
        <taxon>Pseudomonadota</taxon>
        <taxon>Alphaproteobacteria</taxon>
        <taxon>Sphingomonadales</taxon>
        <taxon>Erythrobacteraceae</taxon>
        <taxon>Croceibacterium</taxon>
    </lineage>
</organism>
<evidence type="ECO:0000313" key="3">
    <source>
        <dbReference type="Proteomes" id="UP000433652"/>
    </source>
</evidence>
<dbReference type="OrthoDB" id="7391705at2"/>
<name>A0A6I4SYM4_9SPHN</name>
<protein>
    <recommendedName>
        <fullName evidence="4">Solute:sodium symporter small subunit</fullName>
    </recommendedName>
</protein>
<feature type="transmembrane region" description="Helical" evidence="1">
    <location>
        <begin position="52"/>
        <end position="77"/>
    </location>
</feature>
<sequence length="93" mass="10080">MAKPSPLDAPANATHAWGRYRRLMRWMALFTLSLVAIVLGVLRWKFGPSPIHFYIATGLGIGAAIMLMAALMGLVFLSSGTGHDEAVSDLEDH</sequence>
<proteinExistence type="predicted"/>
<comment type="caution">
    <text evidence="2">The sequence shown here is derived from an EMBL/GenBank/DDBJ whole genome shotgun (WGS) entry which is preliminary data.</text>
</comment>
<dbReference type="Proteomes" id="UP000433652">
    <property type="component" value="Unassembled WGS sequence"/>
</dbReference>
<reference evidence="2 3" key="1">
    <citation type="submission" date="2019-12" db="EMBL/GenBank/DDBJ databases">
        <title>Genomic-based taxomic classification of the family Erythrobacteraceae.</title>
        <authorList>
            <person name="Xu L."/>
        </authorList>
    </citation>
    <scope>NUCLEOTIDE SEQUENCE [LARGE SCALE GENOMIC DNA]</scope>
    <source>
        <strain evidence="2 3">MCCC 1K01500</strain>
    </source>
</reference>
<dbReference type="EMBL" id="WTYM01000052">
    <property type="protein sequence ID" value="MXO60479.1"/>
    <property type="molecule type" value="Genomic_DNA"/>
</dbReference>
<evidence type="ECO:0008006" key="4">
    <source>
        <dbReference type="Google" id="ProtNLM"/>
    </source>
</evidence>
<accession>A0A6I4SYM4</accession>
<feature type="transmembrane region" description="Helical" evidence="1">
    <location>
        <begin position="26"/>
        <end position="46"/>
    </location>
</feature>
<keyword evidence="1" id="KW-0812">Transmembrane</keyword>
<evidence type="ECO:0000313" key="2">
    <source>
        <dbReference type="EMBL" id="MXO60479.1"/>
    </source>
</evidence>
<keyword evidence="1" id="KW-1133">Transmembrane helix</keyword>
<dbReference type="AlphaFoldDB" id="A0A6I4SYM4"/>
<keyword evidence="1" id="KW-0472">Membrane</keyword>
<gene>
    <name evidence="2" type="ORF">GRI89_13115</name>
</gene>
<keyword evidence="3" id="KW-1185">Reference proteome</keyword>
<evidence type="ECO:0000256" key="1">
    <source>
        <dbReference type="SAM" id="Phobius"/>
    </source>
</evidence>